<organism evidence="9 10">
    <name type="scientific">Bradyrhizobium yuanmingense</name>
    <dbReference type="NCBI Taxonomy" id="108015"/>
    <lineage>
        <taxon>Bacteria</taxon>
        <taxon>Pseudomonadati</taxon>
        <taxon>Pseudomonadota</taxon>
        <taxon>Alphaproteobacteria</taxon>
        <taxon>Hyphomicrobiales</taxon>
        <taxon>Nitrobacteraceae</taxon>
        <taxon>Bradyrhizobium</taxon>
    </lineage>
</organism>
<keyword evidence="9" id="KW-0282">Flagellum</keyword>
<dbReference type="GO" id="GO:0009427">
    <property type="term" value="C:bacterial-type flagellum basal body, distal rod, L ring"/>
    <property type="evidence" value="ECO:0007669"/>
    <property type="project" value="InterPro"/>
</dbReference>
<gene>
    <name evidence="7" type="primary">flgH</name>
    <name evidence="9" type="ORF">GA0061099_1001944</name>
</gene>
<protein>
    <recommendedName>
        <fullName evidence="7">Flagellar L-ring protein</fullName>
    </recommendedName>
    <alternativeName>
        <fullName evidence="7">Basal body L-ring protein</fullName>
    </alternativeName>
</protein>
<dbReference type="AlphaFoldDB" id="A0A1C3UCY9"/>
<dbReference type="EMBL" id="FMAE01000001">
    <property type="protein sequence ID" value="SCB13217.1"/>
    <property type="molecule type" value="Genomic_DNA"/>
</dbReference>
<dbReference type="PANTHER" id="PTHR34933:SF1">
    <property type="entry name" value="FLAGELLAR L-RING PROTEIN"/>
    <property type="match status" value="1"/>
</dbReference>
<dbReference type="RefSeq" id="WP_036027425.1">
    <property type="nucleotide sequence ID" value="NZ_FMAE01000001.1"/>
</dbReference>
<keyword evidence="4 7" id="KW-0472">Membrane</keyword>
<proteinExistence type="inferred from homology"/>
<evidence type="ECO:0000256" key="8">
    <source>
        <dbReference type="SAM" id="SignalP"/>
    </source>
</evidence>
<feature type="chain" id="PRO_5008884058" description="Flagellar L-ring protein" evidence="8">
    <location>
        <begin position="19"/>
        <end position="235"/>
    </location>
</feature>
<reference evidence="9 10" key="1">
    <citation type="submission" date="2016-08" db="EMBL/GenBank/DDBJ databases">
        <authorList>
            <person name="Seilhamer J.J."/>
        </authorList>
    </citation>
    <scope>NUCLEOTIDE SEQUENCE [LARGE SCALE GENOMIC DNA]</scope>
    <source>
        <strain evidence="9 10">CCBAU 10071</strain>
    </source>
</reference>
<dbReference type="HAMAP" id="MF_00415">
    <property type="entry name" value="FlgH"/>
    <property type="match status" value="1"/>
</dbReference>
<evidence type="ECO:0000256" key="5">
    <source>
        <dbReference type="ARBA" id="ARBA00023143"/>
    </source>
</evidence>
<keyword evidence="9" id="KW-0969">Cilium</keyword>
<comment type="subunit">
    <text evidence="7">The basal body constitutes a major portion of the flagellar organelle and consists of four rings (L,P,S, and M) mounted on a central rod.</text>
</comment>
<keyword evidence="7" id="KW-0449">Lipoprotein</keyword>
<keyword evidence="6 7" id="KW-0998">Cell outer membrane</keyword>
<dbReference type="NCBIfam" id="NF009429">
    <property type="entry name" value="PRK12788.1"/>
    <property type="match status" value="1"/>
</dbReference>
<evidence type="ECO:0000313" key="9">
    <source>
        <dbReference type="EMBL" id="SCB13217.1"/>
    </source>
</evidence>
<dbReference type="GO" id="GO:0009279">
    <property type="term" value="C:cell outer membrane"/>
    <property type="evidence" value="ECO:0007669"/>
    <property type="project" value="UniProtKB-SubCell"/>
</dbReference>
<evidence type="ECO:0000256" key="6">
    <source>
        <dbReference type="ARBA" id="ARBA00023237"/>
    </source>
</evidence>
<keyword evidence="5 7" id="KW-0975">Bacterial flagellum</keyword>
<dbReference type="GO" id="GO:0071973">
    <property type="term" value="P:bacterial-type flagellum-dependent cell motility"/>
    <property type="evidence" value="ECO:0007669"/>
    <property type="project" value="InterPro"/>
</dbReference>
<comment type="function">
    <text evidence="1 7">Assembles around the rod to form the L-ring and probably protects the motor/basal body from shearing forces during rotation.</text>
</comment>
<evidence type="ECO:0000256" key="7">
    <source>
        <dbReference type="HAMAP-Rule" id="MF_00415"/>
    </source>
</evidence>
<evidence type="ECO:0000256" key="4">
    <source>
        <dbReference type="ARBA" id="ARBA00023136"/>
    </source>
</evidence>
<dbReference type="PROSITE" id="PS51257">
    <property type="entry name" value="PROKAR_LIPOPROTEIN"/>
    <property type="match status" value="1"/>
</dbReference>
<dbReference type="GO" id="GO:0003774">
    <property type="term" value="F:cytoskeletal motor activity"/>
    <property type="evidence" value="ECO:0007669"/>
    <property type="project" value="InterPro"/>
</dbReference>
<comment type="similarity">
    <text evidence="2 7">Belongs to the FlgH family.</text>
</comment>
<keyword evidence="9" id="KW-0966">Cell projection</keyword>
<dbReference type="PANTHER" id="PTHR34933">
    <property type="entry name" value="FLAGELLAR L-RING PROTEIN"/>
    <property type="match status" value="1"/>
</dbReference>
<comment type="subcellular location">
    <subcellularLocation>
        <location evidence="7">Cell outer membrane</location>
        <topology evidence="7">Lipid-anchor</topology>
    </subcellularLocation>
    <subcellularLocation>
        <location evidence="7">Bacterial flagellum basal body</location>
    </subcellularLocation>
</comment>
<evidence type="ECO:0000256" key="3">
    <source>
        <dbReference type="ARBA" id="ARBA00022729"/>
    </source>
</evidence>
<sequence length="235" mass="25716">MTKPILILSLLAASVLLAGCFHDPAEVLTGPQMSPVGSGLRMQADPIPVTPRMRTPVSYRSTWDDGTDLYRDPRARRTGDVVTVIISMQDKAKLDNKTGRSRDSQVKFGLDWLMDIAGWNDTGSANANLSTNTQIKGNGQIDRTEDIRLSIAAIVTDVLPNGNMMISGSQEFRVNTEMRVLKVGGIVRPRDISRANTISYDKIAEARVSYGGRGNLSDVQQPGWGHRIYDAVAPF</sequence>
<name>A0A1C3UCY9_9BRAD</name>
<keyword evidence="3 7" id="KW-0732">Signal</keyword>
<evidence type="ECO:0000256" key="1">
    <source>
        <dbReference type="ARBA" id="ARBA00002591"/>
    </source>
</evidence>
<dbReference type="PRINTS" id="PR01008">
    <property type="entry name" value="FLGLRINGFLGH"/>
</dbReference>
<dbReference type="InterPro" id="IPR000527">
    <property type="entry name" value="Flag_Lring"/>
</dbReference>
<accession>A0A1C3UCY9</accession>
<feature type="signal peptide" evidence="8">
    <location>
        <begin position="1"/>
        <end position="18"/>
    </location>
</feature>
<dbReference type="Proteomes" id="UP000183174">
    <property type="component" value="Unassembled WGS sequence"/>
</dbReference>
<evidence type="ECO:0000256" key="2">
    <source>
        <dbReference type="ARBA" id="ARBA00006929"/>
    </source>
</evidence>
<evidence type="ECO:0000313" key="10">
    <source>
        <dbReference type="Proteomes" id="UP000183174"/>
    </source>
</evidence>
<dbReference type="Pfam" id="PF02107">
    <property type="entry name" value="FlgH"/>
    <property type="match status" value="1"/>
</dbReference>